<dbReference type="RefSeq" id="XP_069203861.1">
    <property type="nucleotide sequence ID" value="XM_069340392.1"/>
</dbReference>
<accession>A0ABR3PN75</accession>
<evidence type="ECO:0000313" key="3">
    <source>
        <dbReference type="Proteomes" id="UP001562354"/>
    </source>
</evidence>
<feature type="compositionally biased region" description="Low complexity" evidence="1">
    <location>
        <begin position="73"/>
        <end position="84"/>
    </location>
</feature>
<keyword evidence="3" id="KW-1185">Reference proteome</keyword>
<proteinExistence type="predicted"/>
<dbReference type="EMBL" id="JBFMKM010000003">
    <property type="protein sequence ID" value="KAL1311012.1"/>
    <property type="molecule type" value="Genomic_DNA"/>
</dbReference>
<comment type="caution">
    <text evidence="2">The sequence shown here is derived from an EMBL/GenBank/DDBJ whole genome shotgun (WGS) entry which is preliminary data.</text>
</comment>
<feature type="compositionally biased region" description="Basic and acidic residues" evidence="1">
    <location>
        <begin position="53"/>
        <end position="63"/>
    </location>
</feature>
<reference evidence="2 3" key="1">
    <citation type="submission" date="2024-07" db="EMBL/GenBank/DDBJ databases">
        <title>Draft sequence of the Neodothiora populina.</title>
        <authorList>
            <person name="Drown D.D."/>
            <person name="Schuette U.S."/>
            <person name="Buechlein A.B."/>
            <person name="Rusch D.R."/>
            <person name="Winton L.W."/>
            <person name="Adams G.A."/>
        </authorList>
    </citation>
    <scope>NUCLEOTIDE SEQUENCE [LARGE SCALE GENOMIC DNA]</scope>
    <source>
        <strain evidence="2 3">CPC 39397</strain>
    </source>
</reference>
<feature type="region of interest" description="Disordered" evidence="1">
    <location>
        <begin position="374"/>
        <end position="397"/>
    </location>
</feature>
<feature type="region of interest" description="Disordered" evidence="1">
    <location>
        <begin position="52"/>
        <end position="165"/>
    </location>
</feature>
<dbReference type="GeneID" id="95974933"/>
<organism evidence="2 3">
    <name type="scientific">Neodothiora populina</name>
    <dbReference type="NCBI Taxonomy" id="2781224"/>
    <lineage>
        <taxon>Eukaryota</taxon>
        <taxon>Fungi</taxon>
        <taxon>Dikarya</taxon>
        <taxon>Ascomycota</taxon>
        <taxon>Pezizomycotina</taxon>
        <taxon>Dothideomycetes</taxon>
        <taxon>Dothideomycetidae</taxon>
        <taxon>Dothideales</taxon>
        <taxon>Dothioraceae</taxon>
        <taxon>Neodothiora</taxon>
    </lineage>
</organism>
<evidence type="ECO:0000313" key="2">
    <source>
        <dbReference type="EMBL" id="KAL1311012.1"/>
    </source>
</evidence>
<evidence type="ECO:0000256" key="1">
    <source>
        <dbReference type="SAM" id="MobiDB-lite"/>
    </source>
</evidence>
<protein>
    <submittedName>
        <fullName evidence="2">Uncharacterized protein</fullName>
    </submittedName>
</protein>
<feature type="compositionally biased region" description="Polar residues" evidence="1">
    <location>
        <begin position="100"/>
        <end position="109"/>
    </location>
</feature>
<dbReference type="Proteomes" id="UP001562354">
    <property type="component" value="Unassembled WGS sequence"/>
</dbReference>
<gene>
    <name evidence="2" type="ORF">AAFC00_001230</name>
</gene>
<sequence>MDLYSQNRLPGGYPADPPAWERFILGQQDNCQEPYRGSRRFTVEGIPSFESFQARHDGPHDRSVSGFSSGNCSTRSMSSSPEPSVFDMTDLRDDLPGSKRGSQASSMTANRARHGYGSFRGSPLLASPRNSPLNSPKRARRFKRESSRHRHQPRGSTSSFEDGVRRDKARFFAQQQQDQYRNHRTGKQSRYSAMPRREQFLNVPQQPYHQKRPSSLHPRSSMSLYHEWRQACDEQLREKSTMDFIPAPPIAACGRCQHLMLFDRTEHPPTCIHSLETLFRGATLDARVDPTTAPTTAATPVIFADDKMTYLRILKDERNRWHTDRFGACKAEAKPAIEYKAKHLFVLTNELFEREKKRLDDKAEMQAAGACTHYPTDTPAAQPNDDFFSGGAEPTAW</sequence>
<feature type="compositionally biased region" description="Basic residues" evidence="1">
    <location>
        <begin position="137"/>
        <end position="153"/>
    </location>
</feature>
<name>A0ABR3PN75_9PEZI</name>